<feature type="non-terminal residue" evidence="2">
    <location>
        <position position="1"/>
    </location>
</feature>
<reference evidence="2" key="2">
    <citation type="submission" date="2023-05" db="EMBL/GenBank/DDBJ databases">
        <authorList>
            <person name="Fouks B."/>
        </authorList>
    </citation>
    <scope>NUCLEOTIDE SEQUENCE</scope>
    <source>
        <strain evidence="2">Stay&amp;Tobe</strain>
        <tissue evidence="2">Testes</tissue>
    </source>
</reference>
<organism evidence="2 3">
    <name type="scientific">Diploptera punctata</name>
    <name type="common">Pacific beetle cockroach</name>
    <dbReference type="NCBI Taxonomy" id="6984"/>
    <lineage>
        <taxon>Eukaryota</taxon>
        <taxon>Metazoa</taxon>
        <taxon>Ecdysozoa</taxon>
        <taxon>Arthropoda</taxon>
        <taxon>Hexapoda</taxon>
        <taxon>Insecta</taxon>
        <taxon>Pterygota</taxon>
        <taxon>Neoptera</taxon>
        <taxon>Polyneoptera</taxon>
        <taxon>Dictyoptera</taxon>
        <taxon>Blattodea</taxon>
        <taxon>Blaberoidea</taxon>
        <taxon>Blaberidae</taxon>
        <taxon>Diplopterinae</taxon>
        <taxon>Diploptera</taxon>
    </lineage>
</organism>
<reference evidence="2" key="1">
    <citation type="journal article" date="2023" name="IScience">
        <title>Live-bearing cockroach genome reveals convergent evolutionary mechanisms linked to viviparity in insects and beyond.</title>
        <authorList>
            <person name="Fouks B."/>
            <person name="Harrison M.C."/>
            <person name="Mikhailova A.A."/>
            <person name="Marchal E."/>
            <person name="English S."/>
            <person name="Carruthers M."/>
            <person name="Jennings E.C."/>
            <person name="Chiamaka E.L."/>
            <person name="Frigard R.A."/>
            <person name="Pippel M."/>
            <person name="Attardo G.M."/>
            <person name="Benoit J.B."/>
            <person name="Bornberg-Bauer E."/>
            <person name="Tobe S.S."/>
        </authorList>
    </citation>
    <scope>NUCLEOTIDE SEQUENCE</scope>
    <source>
        <strain evidence="2">Stay&amp;Tobe</strain>
    </source>
</reference>
<protein>
    <submittedName>
        <fullName evidence="2">Uncharacterized protein</fullName>
    </submittedName>
</protein>
<feature type="non-terminal residue" evidence="2">
    <location>
        <position position="154"/>
    </location>
</feature>
<dbReference type="EMBL" id="JASPKZ010008349">
    <property type="protein sequence ID" value="KAJ9580303.1"/>
    <property type="molecule type" value="Genomic_DNA"/>
</dbReference>
<dbReference type="AlphaFoldDB" id="A0AAD8E7S2"/>
<evidence type="ECO:0000313" key="3">
    <source>
        <dbReference type="Proteomes" id="UP001233999"/>
    </source>
</evidence>
<evidence type="ECO:0000256" key="1">
    <source>
        <dbReference type="SAM" id="Phobius"/>
    </source>
</evidence>
<keyword evidence="1" id="KW-0472">Membrane</keyword>
<feature type="transmembrane region" description="Helical" evidence="1">
    <location>
        <begin position="77"/>
        <end position="94"/>
    </location>
</feature>
<dbReference type="Proteomes" id="UP001233999">
    <property type="component" value="Unassembled WGS sequence"/>
</dbReference>
<name>A0AAD8E7S2_DIPPU</name>
<proteinExistence type="predicted"/>
<accession>A0AAD8E7S2</accession>
<evidence type="ECO:0000313" key="2">
    <source>
        <dbReference type="EMBL" id="KAJ9580303.1"/>
    </source>
</evidence>
<comment type="caution">
    <text evidence="2">The sequence shown here is derived from an EMBL/GenBank/DDBJ whole genome shotgun (WGS) entry which is preliminary data.</text>
</comment>
<keyword evidence="3" id="KW-1185">Reference proteome</keyword>
<sequence>QSSSQAVFLPGHPLKAVFLPVVTRRTTSSQVVHYLATMMLSRTRHSYRSSQQTCRDIRCLQHHCNDHSSSTDTRTRHVLLCVVVCGVCLVFLLLRGPDSFKTFQFHLHFFFNVDFSHTVNSLDFDVSKMFLHSGFQISFCFPYVNFITIPAFDQ</sequence>
<keyword evidence="1" id="KW-0812">Transmembrane</keyword>
<gene>
    <name evidence="2" type="ORF">L9F63_004043</name>
</gene>
<keyword evidence="1" id="KW-1133">Transmembrane helix</keyword>